<gene>
    <name evidence="4" type="ORF">CKO40_22775</name>
</gene>
<dbReference type="InterPro" id="IPR000863">
    <property type="entry name" value="Sulfotransferase_dom"/>
</dbReference>
<dbReference type="SUPFAM" id="SSF52540">
    <property type="entry name" value="P-loop containing nucleoside triphosphate hydrolases"/>
    <property type="match status" value="1"/>
</dbReference>
<dbReference type="Proteomes" id="UP001296776">
    <property type="component" value="Unassembled WGS sequence"/>
</dbReference>
<proteinExistence type="predicted"/>
<dbReference type="PANTHER" id="PTHR10605:SF56">
    <property type="entry name" value="BIFUNCTIONAL HEPARAN SULFATE N-DEACETYLASE_N-SULFOTRANSFERASE"/>
    <property type="match status" value="1"/>
</dbReference>
<feature type="domain" description="Sulfotransferase" evidence="3">
    <location>
        <begin position="357"/>
        <end position="564"/>
    </location>
</feature>
<evidence type="ECO:0000256" key="1">
    <source>
        <dbReference type="ARBA" id="ARBA00022679"/>
    </source>
</evidence>
<dbReference type="Pfam" id="PF00685">
    <property type="entry name" value="Sulfotransfer_1"/>
    <property type="match status" value="1"/>
</dbReference>
<dbReference type="InterPro" id="IPR027417">
    <property type="entry name" value="P-loop_NTPase"/>
</dbReference>
<evidence type="ECO:0000256" key="2">
    <source>
        <dbReference type="ARBA" id="ARBA00023180"/>
    </source>
</evidence>
<evidence type="ECO:0000259" key="3">
    <source>
        <dbReference type="Pfam" id="PF00685"/>
    </source>
</evidence>
<keyword evidence="2" id="KW-0325">Glycoprotein</keyword>
<evidence type="ECO:0000313" key="4">
    <source>
        <dbReference type="EMBL" id="MBK1707276.1"/>
    </source>
</evidence>
<dbReference type="Gene3D" id="3.40.50.300">
    <property type="entry name" value="P-loop containing nucleotide triphosphate hydrolases"/>
    <property type="match status" value="1"/>
</dbReference>
<reference evidence="4" key="1">
    <citation type="submission" date="2017-08" db="EMBL/GenBank/DDBJ databases">
        <authorList>
            <person name="Imhoff J.F."/>
            <person name="Rahn T."/>
            <person name="Kuenzel S."/>
            <person name="Neulinger S.C."/>
        </authorList>
    </citation>
    <scope>NUCLEOTIDE SEQUENCE</scope>
    <source>
        <strain evidence="4">DSM 11080</strain>
    </source>
</reference>
<protein>
    <recommendedName>
        <fullName evidence="3">Sulfotransferase domain-containing protein</fullName>
    </recommendedName>
</protein>
<dbReference type="InterPro" id="IPR029044">
    <property type="entry name" value="Nucleotide-diphossugar_trans"/>
</dbReference>
<dbReference type="PANTHER" id="PTHR10605">
    <property type="entry name" value="HEPARAN SULFATE SULFOTRANSFERASE"/>
    <property type="match status" value="1"/>
</dbReference>
<dbReference type="EMBL" id="NRSJ01000076">
    <property type="protein sequence ID" value="MBK1707276.1"/>
    <property type="molecule type" value="Genomic_DNA"/>
</dbReference>
<keyword evidence="5" id="KW-1185">Reference proteome</keyword>
<comment type="caution">
    <text evidence="4">The sequence shown here is derived from an EMBL/GenBank/DDBJ whole genome shotgun (WGS) entry which is preliminary data.</text>
</comment>
<keyword evidence="1" id="KW-0808">Transferase</keyword>
<dbReference type="SUPFAM" id="SSF53448">
    <property type="entry name" value="Nucleotide-diphospho-sugar transferases"/>
    <property type="match status" value="1"/>
</dbReference>
<dbReference type="AlphaFoldDB" id="A0AAJ0U8M8"/>
<dbReference type="InterPro" id="IPR037359">
    <property type="entry name" value="NST/OST"/>
</dbReference>
<accession>A0AAJ0U8M8</accession>
<reference evidence="4" key="2">
    <citation type="journal article" date="2020" name="Microorganisms">
        <title>Osmotic Adaptation and Compatible Solute Biosynthesis of Phototrophic Bacteria as Revealed from Genome Analyses.</title>
        <authorList>
            <person name="Imhoff J.F."/>
            <person name="Rahn T."/>
            <person name="Kunzel S."/>
            <person name="Keller A."/>
            <person name="Neulinger S.C."/>
        </authorList>
    </citation>
    <scope>NUCLEOTIDE SEQUENCE</scope>
    <source>
        <strain evidence="4">DSM 11080</strain>
    </source>
</reference>
<evidence type="ECO:0000313" key="5">
    <source>
        <dbReference type="Proteomes" id="UP001296776"/>
    </source>
</evidence>
<sequence length="619" mass="70595">MHRETAILIVNGGKDPAQGSWLPYCVGKILAHTSRKRYRLYIWNNNTQDEFISAFLRYIPHATLVQASPHTKLTHVHADPLQRLYERARSDGARIFVTFDSDAHPVNDEWLDTLLDALDGGAVLAGVWRDELKQAIAPYVHASCLATTAEFIDNYGLRFDFIEPNSEGNLHDTLSSFTETAKKLNLPIHPLRRSNARNFHRLMGGIYGGLVYHHGAGSRAAISFWDEEITLESTTKNVRIGEIATHFLFTRYEDYMSWLSGNDVAPDFAAKLESLALGDTGAFSEIPTALAKKQKVGFNFESTKEFASKVIRRTKKSVDRVQLIKLSKQKCHPPELMRRPFTQEDYHSLPEGWKIGPPDFVGVGVPKAGTSWWYKAMLEHPQVSPHRLYHPKLFQATKELVYFCHFDWKGMSDDAVKNYRNAFAAPAESISGEWSTNYLLHPFALKMLWETAPNTKILLLLRNPVDRFVSHVNHLVKNRGKGFKLSDDCLSFFRKFSVMPEAYLHGQYAKGLTELLRLFPREQILVLQYESCCQNPMAEISRTFEFLGIDTNVRPTVLEKPVNRLEYIVDKPDNLGRKRLASLYAEEVRACTELLPELDLSLWSDFLQISDKPISRGFS</sequence>
<organism evidence="4 5">
    <name type="scientific">Halochromatium glycolicum</name>
    <dbReference type="NCBI Taxonomy" id="85075"/>
    <lineage>
        <taxon>Bacteria</taxon>
        <taxon>Pseudomonadati</taxon>
        <taxon>Pseudomonadota</taxon>
        <taxon>Gammaproteobacteria</taxon>
        <taxon>Chromatiales</taxon>
        <taxon>Chromatiaceae</taxon>
        <taxon>Halochromatium</taxon>
    </lineage>
</organism>
<dbReference type="GO" id="GO:0008146">
    <property type="term" value="F:sulfotransferase activity"/>
    <property type="evidence" value="ECO:0007669"/>
    <property type="project" value="InterPro"/>
</dbReference>
<name>A0AAJ0U8M8_9GAMM</name>